<dbReference type="InterPro" id="IPR001128">
    <property type="entry name" value="Cyt_P450"/>
</dbReference>
<organism evidence="7 8">
    <name type="scientific">Syncephalastrum racemosum</name>
    <name type="common">Filamentous fungus</name>
    <dbReference type="NCBI Taxonomy" id="13706"/>
    <lineage>
        <taxon>Eukaryota</taxon>
        <taxon>Fungi</taxon>
        <taxon>Fungi incertae sedis</taxon>
        <taxon>Mucoromycota</taxon>
        <taxon>Mucoromycotina</taxon>
        <taxon>Mucoromycetes</taxon>
        <taxon>Mucorales</taxon>
        <taxon>Syncephalastraceae</taxon>
        <taxon>Syncephalastrum</taxon>
    </lineage>
</organism>
<dbReference type="GO" id="GO:0005506">
    <property type="term" value="F:iron ion binding"/>
    <property type="evidence" value="ECO:0007669"/>
    <property type="project" value="InterPro"/>
</dbReference>
<dbReference type="SUPFAM" id="SSF48264">
    <property type="entry name" value="Cytochrome P450"/>
    <property type="match status" value="1"/>
</dbReference>
<dbReference type="GO" id="GO:0020037">
    <property type="term" value="F:heme binding"/>
    <property type="evidence" value="ECO:0007669"/>
    <property type="project" value="InterPro"/>
</dbReference>
<keyword evidence="5 6" id="KW-0349">Heme</keyword>
<keyword evidence="6" id="KW-0503">Monooxygenase</keyword>
<dbReference type="CDD" id="cd11064">
    <property type="entry name" value="CYP86A"/>
    <property type="match status" value="1"/>
</dbReference>
<dbReference type="InParanoid" id="A0A1X2HM67"/>
<gene>
    <name evidence="7" type="ORF">BCR43DRAFT_555590</name>
</gene>
<evidence type="ECO:0000256" key="5">
    <source>
        <dbReference type="PIRSR" id="PIRSR602401-1"/>
    </source>
</evidence>
<dbReference type="GO" id="GO:0004497">
    <property type="term" value="F:monooxygenase activity"/>
    <property type="evidence" value="ECO:0007669"/>
    <property type="project" value="UniProtKB-KW"/>
</dbReference>
<dbReference type="PRINTS" id="PR00385">
    <property type="entry name" value="P450"/>
</dbReference>
<dbReference type="Pfam" id="PF00067">
    <property type="entry name" value="p450"/>
    <property type="match status" value="1"/>
</dbReference>
<dbReference type="InterPro" id="IPR002401">
    <property type="entry name" value="Cyt_P450_E_grp-I"/>
</dbReference>
<dbReference type="STRING" id="13706.A0A1X2HM67"/>
<dbReference type="EMBL" id="MCGN01000002">
    <property type="protein sequence ID" value="ORY99921.1"/>
    <property type="molecule type" value="Genomic_DNA"/>
</dbReference>
<protein>
    <submittedName>
        <fullName evidence="7">Cytochrome P450</fullName>
    </submittedName>
</protein>
<dbReference type="PROSITE" id="PS00086">
    <property type="entry name" value="CYTOCHROME_P450"/>
    <property type="match status" value="1"/>
</dbReference>
<reference evidence="7 8" key="1">
    <citation type="submission" date="2016-07" db="EMBL/GenBank/DDBJ databases">
        <title>Pervasive Adenine N6-methylation of Active Genes in Fungi.</title>
        <authorList>
            <consortium name="DOE Joint Genome Institute"/>
            <person name="Mondo S.J."/>
            <person name="Dannebaum R.O."/>
            <person name="Kuo R.C."/>
            <person name="Labutti K."/>
            <person name="Haridas S."/>
            <person name="Kuo A."/>
            <person name="Salamov A."/>
            <person name="Ahrendt S.R."/>
            <person name="Lipzen A."/>
            <person name="Sullivan W."/>
            <person name="Andreopoulos W.B."/>
            <person name="Clum A."/>
            <person name="Lindquist E."/>
            <person name="Daum C."/>
            <person name="Ramamoorthy G.K."/>
            <person name="Gryganskyi A."/>
            <person name="Culley D."/>
            <person name="Magnuson J.K."/>
            <person name="James T.Y."/>
            <person name="O'Malley M.A."/>
            <person name="Stajich J.E."/>
            <person name="Spatafora J.W."/>
            <person name="Visel A."/>
            <person name="Grigoriev I.V."/>
        </authorList>
    </citation>
    <scope>NUCLEOTIDE SEQUENCE [LARGE SCALE GENOMIC DNA]</scope>
    <source>
        <strain evidence="7 8">NRRL 2496</strain>
    </source>
</reference>
<comment type="caution">
    <text evidence="7">The sequence shown here is derived from an EMBL/GenBank/DDBJ whole genome shotgun (WGS) entry which is preliminary data.</text>
</comment>
<feature type="binding site" description="axial binding residue" evidence="5">
    <location>
        <position position="464"/>
    </location>
    <ligand>
        <name>heme</name>
        <dbReference type="ChEBI" id="CHEBI:30413"/>
    </ligand>
    <ligandPart>
        <name>Fe</name>
        <dbReference type="ChEBI" id="CHEBI:18248"/>
    </ligandPart>
</feature>
<name>A0A1X2HM67_SYNRA</name>
<accession>A0A1X2HM67</accession>
<comment type="cofactor">
    <cofactor evidence="5">
        <name>heme</name>
        <dbReference type="ChEBI" id="CHEBI:30413"/>
    </cofactor>
</comment>
<evidence type="ECO:0000313" key="8">
    <source>
        <dbReference type="Proteomes" id="UP000242180"/>
    </source>
</evidence>
<comment type="similarity">
    <text evidence="1 6">Belongs to the cytochrome P450 family.</text>
</comment>
<dbReference type="GO" id="GO:0006629">
    <property type="term" value="P:lipid metabolic process"/>
    <property type="evidence" value="ECO:0007669"/>
    <property type="project" value="UniProtKB-ARBA"/>
</dbReference>
<keyword evidence="2 5" id="KW-0479">Metal-binding</keyword>
<evidence type="ECO:0000256" key="6">
    <source>
        <dbReference type="RuleBase" id="RU000461"/>
    </source>
</evidence>
<dbReference type="AlphaFoldDB" id="A0A1X2HM67"/>
<proteinExistence type="inferred from homology"/>
<dbReference type="PRINTS" id="PR00463">
    <property type="entry name" value="EP450I"/>
</dbReference>
<evidence type="ECO:0000256" key="2">
    <source>
        <dbReference type="ARBA" id="ARBA00022723"/>
    </source>
</evidence>
<sequence>MPALADYRNHPAVRTAALAGSATAAVVGLLALKYNDRAIFDEHREGIPAKHGWPLVGQLPSLVANKEKIHEWFLQGFEELDSLTTTASVLGNPRSIATIDPRNVEHILKDNFENYVKGPQLNDAASDLLGHGIFNANGDVWKYQRKTASHIFNVKNFRDHFTDVFVQEIDIMNGIYFDKACENGQPVDFHEIMFKFTLDSFILLGFGVELNSLGSKEKVPFAASFDICQMNSFQRFINPVWPITEKLQALLMPWKMSIKDHLKVINDYAYGVAEKRREQLARGEQFKDLLSRFMSARNEKGEALNNEELRDVVLNFVIAGRDTTAQALSWTFYNLCLHPRVEQRLLEEINEFITDDIKGDSPALFEAIKNMKYAHAVFYEVLRLHPSVPANQKYALNDDVWPDGTHVQKGDYVLWSPWGQGRSEKLWGADAKQFKPERWITSEGDLRRESQGMWPAFHGGPRTCLGQNLATLEALVAIIFLLKRYEFTLVPGQEITYQVSLTLPMKNGMNVYVNKRTSFA</sequence>
<keyword evidence="3 6" id="KW-0560">Oxidoreductase</keyword>
<dbReference type="Gene3D" id="1.10.630.10">
    <property type="entry name" value="Cytochrome P450"/>
    <property type="match status" value="1"/>
</dbReference>
<evidence type="ECO:0000256" key="4">
    <source>
        <dbReference type="ARBA" id="ARBA00023004"/>
    </source>
</evidence>
<evidence type="ECO:0000256" key="1">
    <source>
        <dbReference type="ARBA" id="ARBA00010617"/>
    </source>
</evidence>
<dbReference type="PANTHER" id="PTHR24296">
    <property type="entry name" value="CYTOCHROME P450"/>
    <property type="match status" value="1"/>
</dbReference>
<keyword evidence="4 5" id="KW-0408">Iron</keyword>
<dbReference type="GO" id="GO:0016705">
    <property type="term" value="F:oxidoreductase activity, acting on paired donors, with incorporation or reduction of molecular oxygen"/>
    <property type="evidence" value="ECO:0007669"/>
    <property type="project" value="InterPro"/>
</dbReference>
<keyword evidence="8" id="KW-1185">Reference proteome</keyword>
<dbReference type="OrthoDB" id="1470350at2759"/>
<dbReference type="Proteomes" id="UP000242180">
    <property type="component" value="Unassembled WGS sequence"/>
</dbReference>
<dbReference type="InterPro" id="IPR036396">
    <property type="entry name" value="Cyt_P450_sf"/>
</dbReference>
<dbReference type="InterPro" id="IPR017972">
    <property type="entry name" value="Cyt_P450_CS"/>
</dbReference>
<evidence type="ECO:0000313" key="7">
    <source>
        <dbReference type="EMBL" id="ORY99921.1"/>
    </source>
</evidence>
<dbReference type="OMA" id="SWFVKCE"/>
<evidence type="ECO:0000256" key="3">
    <source>
        <dbReference type="ARBA" id="ARBA00023002"/>
    </source>
</evidence>